<keyword evidence="5" id="KW-0408">Iron</keyword>
<name>A0A8J4ADB1_9ACTN</name>
<accession>A0A8J4ADB1</accession>
<dbReference type="SUPFAM" id="SSF52540">
    <property type="entry name" value="P-loop containing nucleoside triphosphate hydrolases"/>
    <property type="match status" value="1"/>
</dbReference>
<dbReference type="AlphaFoldDB" id="A0A8J4ADB1"/>
<dbReference type="InterPro" id="IPR051535">
    <property type="entry name" value="Siderophore_ABC-ATPase"/>
</dbReference>
<evidence type="ECO:0000256" key="3">
    <source>
        <dbReference type="ARBA" id="ARBA00022475"/>
    </source>
</evidence>
<reference evidence="10" key="1">
    <citation type="journal article" date="2021" name="Int. J. Syst. Evol. Microbiol.">
        <title>Actinocatenispora comari sp. nov., an endophytic actinomycete isolated from aerial parts of Comarum salesowianum.</title>
        <authorList>
            <person name="Oyunbileg N."/>
            <person name="Iizaka Y."/>
            <person name="Hamada M."/>
            <person name="Davaapurev B.O."/>
            <person name="Fukumoto A."/>
            <person name="Tsetseg B."/>
            <person name="Kato F."/>
            <person name="Tamura T."/>
            <person name="Batkhuu J."/>
            <person name="Anzai Y."/>
        </authorList>
    </citation>
    <scope>NUCLEOTIDE SEQUENCE [LARGE SCALE GENOMIC DNA]</scope>
    <source>
        <strain evidence="10">NUM-2625</strain>
    </source>
</reference>
<dbReference type="PANTHER" id="PTHR42771">
    <property type="entry name" value="IRON(3+)-HYDROXAMATE IMPORT ATP-BINDING PROTEIN FHUC"/>
    <property type="match status" value="1"/>
</dbReference>
<comment type="caution">
    <text evidence="9">The sequence shown here is derived from an EMBL/GenBank/DDBJ whole genome shotgun (WGS) entry which is preliminary data.</text>
</comment>
<sequence>MSLKCGFDLLPVRRDDAPQSFDRTGGDHREDLVLADCRRLMSDSCTARAAYRGGVFVDGAYVSSGAVGSVQRSRWPWSVPAVAQLLDDGPLRFTAPVTFLVGDNGSGKSTLVEAIAEGFGLDSYGGKAGRKYSPHAESTRTPLGEVLRLDLAPAGSRMVQGPRLQKKGFFLRAETAFQLTERLGGRAGYWDEDTTAMSHGEGFLTMFRTMMAEPGFYVMDEPESALSFAASLQLVALMHELGGSGAQVVCATHSPILASTPGADIVEVGEWGFRRSSWSELELVDNWRRYLDTPQAYLRHLIGEQAQT</sequence>
<proteinExistence type="predicted"/>
<keyword evidence="9" id="KW-0547">Nucleotide-binding</keyword>
<dbReference type="InterPro" id="IPR003593">
    <property type="entry name" value="AAA+_ATPase"/>
</dbReference>
<dbReference type="GO" id="GO:0005886">
    <property type="term" value="C:plasma membrane"/>
    <property type="evidence" value="ECO:0007669"/>
    <property type="project" value="UniProtKB-SubCell"/>
</dbReference>
<evidence type="ECO:0000313" key="9">
    <source>
        <dbReference type="EMBL" id="GIL28948.1"/>
    </source>
</evidence>
<dbReference type="Pfam" id="PF13476">
    <property type="entry name" value="AAA_23"/>
    <property type="match status" value="1"/>
</dbReference>
<dbReference type="Gene3D" id="3.40.50.300">
    <property type="entry name" value="P-loop containing nucleotide triphosphate hydrolases"/>
    <property type="match status" value="2"/>
</dbReference>
<organism evidence="9 10">
    <name type="scientific">Actinocatenispora comari</name>
    <dbReference type="NCBI Taxonomy" id="2807577"/>
    <lineage>
        <taxon>Bacteria</taxon>
        <taxon>Bacillati</taxon>
        <taxon>Actinomycetota</taxon>
        <taxon>Actinomycetes</taxon>
        <taxon>Micromonosporales</taxon>
        <taxon>Micromonosporaceae</taxon>
        <taxon>Actinocatenispora</taxon>
    </lineage>
</organism>
<feature type="domain" description="AAA+ ATPase" evidence="8">
    <location>
        <begin position="94"/>
        <end position="277"/>
    </location>
</feature>
<evidence type="ECO:0000256" key="6">
    <source>
        <dbReference type="ARBA" id="ARBA00023065"/>
    </source>
</evidence>
<evidence type="ECO:0000256" key="4">
    <source>
        <dbReference type="ARBA" id="ARBA00022496"/>
    </source>
</evidence>
<keyword evidence="10" id="KW-1185">Reference proteome</keyword>
<evidence type="ECO:0000313" key="10">
    <source>
        <dbReference type="Proteomes" id="UP000614996"/>
    </source>
</evidence>
<dbReference type="GO" id="GO:0016887">
    <property type="term" value="F:ATP hydrolysis activity"/>
    <property type="evidence" value="ECO:0007669"/>
    <property type="project" value="InterPro"/>
</dbReference>
<gene>
    <name evidence="9" type="ORF">NUM_42020</name>
</gene>
<dbReference type="Proteomes" id="UP000614996">
    <property type="component" value="Unassembled WGS sequence"/>
</dbReference>
<keyword evidence="4" id="KW-0410">Iron transport</keyword>
<keyword evidence="7" id="KW-0472">Membrane</keyword>
<evidence type="ECO:0000256" key="7">
    <source>
        <dbReference type="ARBA" id="ARBA00023136"/>
    </source>
</evidence>
<keyword evidence="9" id="KW-0067">ATP-binding</keyword>
<evidence type="ECO:0000256" key="2">
    <source>
        <dbReference type="ARBA" id="ARBA00022448"/>
    </source>
</evidence>
<keyword evidence="6" id="KW-0406">Ion transport</keyword>
<dbReference type="InterPro" id="IPR038729">
    <property type="entry name" value="Rad50/SbcC_AAA"/>
</dbReference>
<dbReference type="EMBL" id="BOPO01000082">
    <property type="protein sequence ID" value="GIL28948.1"/>
    <property type="molecule type" value="Genomic_DNA"/>
</dbReference>
<dbReference type="GO" id="GO:0005524">
    <property type="term" value="F:ATP binding"/>
    <property type="evidence" value="ECO:0007669"/>
    <property type="project" value="UniProtKB-KW"/>
</dbReference>
<dbReference type="SMART" id="SM00382">
    <property type="entry name" value="AAA"/>
    <property type="match status" value="1"/>
</dbReference>
<comment type="subcellular location">
    <subcellularLocation>
        <location evidence="1">Cell membrane</location>
        <topology evidence="1">Peripheral membrane protein</topology>
    </subcellularLocation>
</comment>
<dbReference type="CDD" id="cd00267">
    <property type="entry name" value="ABC_ATPase"/>
    <property type="match status" value="1"/>
</dbReference>
<dbReference type="InterPro" id="IPR027417">
    <property type="entry name" value="P-loop_NTPase"/>
</dbReference>
<dbReference type="GO" id="GO:0006826">
    <property type="term" value="P:iron ion transport"/>
    <property type="evidence" value="ECO:0007669"/>
    <property type="project" value="UniProtKB-KW"/>
</dbReference>
<dbReference type="GO" id="GO:0006302">
    <property type="term" value="P:double-strand break repair"/>
    <property type="evidence" value="ECO:0007669"/>
    <property type="project" value="InterPro"/>
</dbReference>
<evidence type="ECO:0000259" key="8">
    <source>
        <dbReference type="SMART" id="SM00382"/>
    </source>
</evidence>
<dbReference type="PANTHER" id="PTHR42771:SF2">
    <property type="entry name" value="IRON(3+)-HYDROXAMATE IMPORT ATP-BINDING PROTEIN FHUC"/>
    <property type="match status" value="1"/>
</dbReference>
<evidence type="ECO:0000256" key="1">
    <source>
        <dbReference type="ARBA" id="ARBA00004202"/>
    </source>
</evidence>
<dbReference type="InterPro" id="IPR003959">
    <property type="entry name" value="ATPase_AAA_core"/>
</dbReference>
<keyword evidence="3" id="KW-1003">Cell membrane</keyword>
<evidence type="ECO:0000256" key="5">
    <source>
        <dbReference type="ARBA" id="ARBA00023004"/>
    </source>
</evidence>
<protein>
    <submittedName>
        <fullName evidence="9">ABC transporter, ATP-binding protein</fullName>
    </submittedName>
</protein>
<dbReference type="Pfam" id="PF13304">
    <property type="entry name" value="AAA_21"/>
    <property type="match status" value="1"/>
</dbReference>
<keyword evidence="2" id="KW-0813">Transport</keyword>